<dbReference type="GO" id="GO:0003963">
    <property type="term" value="F:RNA-3'-phosphate cyclase activity"/>
    <property type="evidence" value="ECO:0007669"/>
    <property type="project" value="TreeGrafter"/>
</dbReference>
<dbReference type="InterPro" id="IPR037136">
    <property type="entry name" value="RNA3'_phos_cyclase_dom_sf"/>
</dbReference>
<dbReference type="GO" id="GO:0006396">
    <property type="term" value="P:RNA processing"/>
    <property type="evidence" value="ECO:0007669"/>
    <property type="project" value="InterPro"/>
</dbReference>
<dbReference type="GeneID" id="17259072"/>
<dbReference type="PANTHER" id="PTHR11096">
    <property type="entry name" value="RNA 3' TERMINAL PHOSPHATE CYCLASE"/>
    <property type="match status" value="1"/>
</dbReference>
<dbReference type="Pfam" id="PF01137">
    <property type="entry name" value="RTC"/>
    <property type="match status" value="1"/>
</dbReference>
<dbReference type="STRING" id="2903.R1DVM3"/>
<evidence type="ECO:0000259" key="1">
    <source>
        <dbReference type="Pfam" id="PF01137"/>
    </source>
</evidence>
<dbReference type="SUPFAM" id="SSF55205">
    <property type="entry name" value="EPT/RTPC-like"/>
    <property type="match status" value="1"/>
</dbReference>
<dbReference type="InterPro" id="IPR023797">
    <property type="entry name" value="RNA3'_phos_cyclase_dom"/>
</dbReference>
<keyword evidence="3" id="KW-1185">Reference proteome</keyword>
<dbReference type="AlphaFoldDB" id="A0A0D3INH4"/>
<dbReference type="InterPro" id="IPR013792">
    <property type="entry name" value="RNA3'P_cycl/enolpyr_Trfase_a/b"/>
</dbReference>
<reference evidence="3" key="1">
    <citation type="journal article" date="2013" name="Nature">
        <title>Pan genome of the phytoplankton Emiliania underpins its global distribution.</title>
        <authorList>
            <person name="Read B.A."/>
            <person name="Kegel J."/>
            <person name="Klute M.J."/>
            <person name="Kuo A."/>
            <person name="Lefebvre S.C."/>
            <person name="Maumus F."/>
            <person name="Mayer C."/>
            <person name="Miller J."/>
            <person name="Monier A."/>
            <person name="Salamov A."/>
            <person name="Young J."/>
            <person name="Aguilar M."/>
            <person name="Claverie J.M."/>
            <person name="Frickenhaus S."/>
            <person name="Gonzalez K."/>
            <person name="Herman E.K."/>
            <person name="Lin Y.C."/>
            <person name="Napier J."/>
            <person name="Ogata H."/>
            <person name="Sarno A.F."/>
            <person name="Shmutz J."/>
            <person name="Schroeder D."/>
            <person name="de Vargas C."/>
            <person name="Verret F."/>
            <person name="von Dassow P."/>
            <person name="Valentin K."/>
            <person name="Van de Peer Y."/>
            <person name="Wheeler G."/>
            <person name="Dacks J.B."/>
            <person name="Delwiche C.F."/>
            <person name="Dyhrman S.T."/>
            <person name="Glockner G."/>
            <person name="John U."/>
            <person name="Richards T."/>
            <person name="Worden A.Z."/>
            <person name="Zhang X."/>
            <person name="Grigoriev I.V."/>
            <person name="Allen A.E."/>
            <person name="Bidle K."/>
            <person name="Borodovsky M."/>
            <person name="Bowler C."/>
            <person name="Brownlee C."/>
            <person name="Cock J.M."/>
            <person name="Elias M."/>
            <person name="Gladyshev V.N."/>
            <person name="Groth M."/>
            <person name="Guda C."/>
            <person name="Hadaegh A."/>
            <person name="Iglesias-Rodriguez M.D."/>
            <person name="Jenkins J."/>
            <person name="Jones B.M."/>
            <person name="Lawson T."/>
            <person name="Leese F."/>
            <person name="Lindquist E."/>
            <person name="Lobanov A."/>
            <person name="Lomsadze A."/>
            <person name="Malik S.B."/>
            <person name="Marsh M.E."/>
            <person name="Mackinder L."/>
            <person name="Mock T."/>
            <person name="Mueller-Roeber B."/>
            <person name="Pagarete A."/>
            <person name="Parker M."/>
            <person name="Probert I."/>
            <person name="Quesneville H."/>
            <person name="Raines C."/>
            <person name="Rensing S.A."/>
            <person name="Riano-Pachon D.M."/>
            <person name="Richier S."/>
            <person name="Rokitta S."/>
            <person name="Shiraiwa Y."/>
            <person name="Soanes D.M."/>
            <person name="van der Giezen M."/>
            <person name="Wahlund T.M."/>
            <person name="Williams B."/>
            <person name="Wilson W."/>
            <person name="Wolfe G."/>
            <person name="Wurch L.L."/>
        </authorList>
    </citation>
    <scope>NUCLEOTIDE SEQUENCE</scope>
</reference>
<dbReference type="GO" id="GO:0005634">
    <property type="term" value="C:nucleus"/>
    <property type="evidence" value="ECO:0007669"/>
    <property type="project" value="TreeGrafter"/>
</dbReference>
<organism evidence="2 3">
    <name type="scientific">Emiliania huxleyi (strain CCMP1516)</name>
    <dbReference type="NCBI Taxonomy" id="280463"/>
    <lineage>
        <taxon>Eukaryota</taxon>
        <taxon>Haptista</taxon>
        <taxon>Haptophyta</taxon>
        <taxon>Prymnesiophyceae</taxon>
        <taxon>Isochrysidales</taxon>
        <taxon>Noelaerhabdaceae</taxon>
        <taxon>Emiliania</taxon>
    </lineage>
</organism>
<reference evidence="2" key="2">
    <citation type="submission" date="2024-10" db="UniProtKB">
        <authorList>
            <consortium name="EnsemblProtists"/>
        </authorList>
    </citation>
    <scope>IDENTIFICATION</scope>
</reference>
<accession>A0A0D3INH4</accession>
<dbReference type="PANTHER" id="PTHR11096:SF0">
    <property type="entry name" value="RNA 3'-TERMINAL PHOSPHATE CYCLASE"/>
    <property type="match status" value="1"/>
</dbReference>
<dbReference type="KEGG" id="ehx:EMIHUDRAFT_213004"/>
<dbReference type="eggNOG" id="KOG3980">
    <property type="taxonomic scope" value="Eukaryota"/>
</dbReference>
<dbReference type="RefSeq" id="XP_005765238.1">
    <property type="nucleotide sequence ID" value="XM_005765181.1"/>
</dbReference>
<evidence type="ECO:0000313" key="3">
    <source>
        <dbReference type="Proteomes" id="UP000013827"/>
    </source>
</evidence>
<sequence length="302" mass="31108">MSLLDHRSIMQDATEGPLQIDGATLEGGGQVIRTSLSLAFLQPSRPLRLHSIRAGRPKPGLANQHLVGARLAAALSGRALTGDDKGSTELVAAAHEERPLPPSLEAAAETAGAVTLMLQAALPPLLFCAPGRQLLLRGGTDVNFSPPAAHSALVLAPLLARMGVCLDTRVAARGFNDGGPLDSGCVLSANSVQSLPRGDLGPAADRCCAKLRGELLALLESGACACEHTADQLIVFMALAGGTSRLRAPPAAALSSLHLPTAVHFAERLSGATFRITESEDGCQLVECDGVGARARPAPLLE</sequence>
<dbReference type="PaxDb" id="2903-EOD12809"/>
<evidence type="ECO:0000313" key="2">
    <source>
        <dbReference type="EnsemblProtists" id="EOD12809"/>
    </source>
</evidence>
<feature type="domain" description="RNA 3'-terminal phosphate cyclase" evidence="1">
    <location>
        <begin position="25"/>
        <end position="276"/>
    </location>
</feature>
<dbReference type="HOGENOM" id="CLU_027882_0_0_1"/>
<protein>
    <recommendedName>
        <fullName evidence="1">RNA 3'-terminal phosphate cyclase domain-containing protein</fullName>
    </recommendedName>
</protein>
<dbReference type="Proteomes" id="UP000013827">
    <property type="component" value="Unassembled WGS sequence"/>
</dbReference>
<dbReference type="Gene3D" id="3.65.10.20">
    <property type="entry name" value="RNA 3'-terminal phosphate cyclase domain"/>
    <property type="match status" value="1"/>
</dbReference>
<proteinExistence type="predicted"/>
<dbReference type="EnsemblProtists" id="EOD12809">
    <property type="protein sequence ID" value="EOD12809"/>
    <property type="gene ID" value="EMIHUDRAFT_213004"/>
</dbReference>
<dbReference type="InterPro" id="IPR000228">
    <property type="entry name" value="RNA3'_term_phos_cyc"/>
</dbReference>
<name>A0A0D3INH4_EMIH1</name>